<feature type="transmembrane region" description="Helical" evidence="1">
    <location>
        <begin position="35"/>
        <end position="54"/>
    </location>
</feature>
<protein>
    <submittedName>
        <fullName evidence="2">Uncharacterized protein</fullName>
    </submittedName>
</protein>
<feature type="transmembrane region" description="Helical" evidence="1">
    <location>
        <begin position="88"/>
        <end position="107"/>
    </location>
</feature>
<name>M8DJL9_9BACL</name>
<evidence type="ECO:0000313" key="3">
    <source>
        <dbReference type="Proteomes" id="UP000012081"/>
    </source>
</evidence>
<keyword evidence="1" id="KW-0812">Transmembrane</keyword>
<feature type="transmembrane region" description="Helical" evidence="1">
    <location>
        <begin position="178"/>
        <end position="198"/>
    </location>
</feature>
<organism evidence="2 3">
    <name type="scientific">Brevibacillus borstelensis AK1</name>
    <dbReference type="NCBI Taxonomy" id="1300222"/>
    <lineage>
        <taxon>Bacteria</taxon>
        <taxon>Bacillati</taxon>
        <taxon>Bacillota</taxon>
        <taxon>Bacilli</taxon>
        <taxon>Bacillales</taxon>
        <taxon>Paenibacillaceae</taxon>
        <taxon>Brevibacillus</taxon>
    </lineage>
</organism>
<dbReference type="AlphaFoldDB" id="M8DJL9"/>
<feature type="transmembrane region" description="Helical" evidence="1">
    <location>
        <begin position="60"/>
        <end position="79"/>
    </location>
</feature>
<feature type="transmembrane region" description="Helical" evidence="1">
    <location>
        <begin position="141"/>
        <end position="158"/>
    </location>
</feature>
<evidence type="ECO:0000256" key="1">
    <source>
        <dbReference type="SAM" id="Phobius"/>
    </source>
</evidence>
<accession>M8DJL9</accession>
<dbReference type="Pfam" id="PF24124">
    <property type="entry name" value="YphA"/>
    <property type="match status" value="1"/>
</dbReference>
<dbReference type="PATRIC" id="fig|1300222.3.peg.1307"/>
<keyword evidence="3" id="KW-1185">Reference proteome</keyword>
<gene>
    <name evidence="2" type="ORF">I532_06375</name>
</gene>
<dbReference type="STRING" id="1300222.I532_06375"/>
<evidence type="ECO:0000313" key="2">
    <source>
        <dbReference type="EMBL" id="EMT53617.1"/>
    </source>
</evidence>
<dbReference type="OrthoDB" id="2475620at2"/>
<keyword evidence="1" id="KW-1133">Transmembrane helix</keyword>
<dbReference type="EMBL" id="APBN01000002">
    <property type="protein sequence ID" value="EMT53617.1"/>
    <property type="molecule type" value="Genomic_DNA"/>
</dbReference>
<dbReference type="Proteomes" id="UP000012081">
    <property type="component" value="Unassembled WGS sequence"/>
</dbReference>
<dbReference type="RefSeq" id="WP_003387112.1">
    <property type="nucleotide sequence ID" value="NZ_APBN01000002.1"/>
</dbReference>
<feature type="transmembrane region" description="Helical" evidence="1">
    <location>
        <begin position="6"/>
        <end position="23"/>
    </location>
</feature>
<sequence length="212" mass="23920">MNDGTLAILIQWCFLCLIWMGVCDGVFHRWGIKRAGALAVVTLFLVCTFVSWQLSFFPAIRVSVSGAILPFLCAGWLYSNQQHGRKRIYVIIGGCIGIALFWFRWLLFTDPVLAVWDVRWMVPVCAVFAALTVSRSSLTQMFLLLLSLPLSDLLYSLYEWKLTGSCQIGNEYAHDLLWSAISLWGVCAGGWAMARMLFRFGGRKTSNSDTNR</sequence>
<keyword evidence="1" id="KW-0472">Membrane</keyword>
<comment type="caution">
    <text evidence="2">The sequence shown here is derived from an EMBL/GenBank/DDBJ whole genome shotgun (WGS) entry which is preliminary data.</text>
</comment>
<feature type="transmembrane region" description="Helical" evidence="1">
    <location>
        <begin position="113"/>
        <end position="134"/>
    </location>
</feature>
<dbReference type="InterPro" id="IPR014617">
    <property type="entry name" value="YphA_Bacsu"/>
</dbReference>
<proteinExistence type="predicted"/>
<reference evidence="2 3" key="1">
    <citation type="submission" date="2013-03" db="EMBL/GenBank/DDBJ databases">
        <title>Assembly of a new bacterial strain Brevibacillus borstelensis AK1.</title>
        <authorList>
            <person name="Rajan I."/>
            <person name="PoliReddy D."/>
            <person name="Sugumar T."/>
            <person name="Rathinam K."/>
            <person name="Alqarawi S."/>
            <person name="Khalil A.B."/>
            <person name="Sivakumar N."/>
        </authorList>
    </citation>
    <scope>NUCLEOTIDE SEQUENCE [LARGE SCALE GENOMIC DNA]</scope>
    <source>
        <strain evidence="2 3">AK1</strain>
    </source>
</reference>